<evidence type="ECO:0000313" key="2">
    <source>
        <dbReference type="Proteomes" id="UP000887568"/>
    </source>
</evidence>
<dbReference type="Proteomes" id="UP000887568">
    <property type="component" value="Unplaced"/>
</dbReference>
<dbReference type="SUPFAM" id="SSF56672">
    <property type="entry name" value="DNA/RNA polymerases"/>
    <property type="match status" value="1"/>
</dbReference>
<accession>A0A914BJB0</accession>
<reference evidence="1" key="1">
    <citation type="submission" date="2022-11" db="UniProtKB">
        <authorList>
            <consortium name="EnsemblMetazoa"/>
        </authorList>
    </citation>
    <scope>IDENTIFICATION</scope>
</reference>
<dbReference type="Pfam" id="PF05380">
    <property type="entry name" value="Peptidase_A17"/>
    <property type="match status" value="1"/>
</dbReference>
<keyword evidence="2" id="KW-1185">Reference proteome</keyword>
<dbReference type="PANTHER" id="PTHR47331">
    <property type="entry name" value="PHD-TYPE DOMAIN-CONTAINING PROTEIN"/>
    <property type="match status" value="1"/>
</dbReference>
<protein>
    <recommendedName>
        <fullName evidence="3">Reverse transcriptase domain-containing protein</fullName>
    </recommendedName>
</protein>
<dbReference type="InterPro" id="IPR043502">
    <property type="entry name" value="DNA/RNA_pol_sf"/>
</dbReference>
<dbReference type="RefSeq" id="XP_038075995.1">
    <property type="nucleotide sequence ID" value="XM_038220067.1"/>
</dbReference>
<name>A0A914BJB0_PATMI</name>
<dbReference type="AlphaFoldDB" id="A0A914BJB0"/>
<proteinExistence type="predicted"/>
<evidence type="ECO:0000313" key="1">
    <source>
        <dbReference type="EnsemblMetazoa" id="XP_038075995.1"/>
    </source>
</evidence>
<dbReference type="GeneID" id="119743942"/>
<organism evidence="1 2">
    <name type="scientific">Patiria miniata</name>
    <name type="common">Bat star</name>
    <name type="synonym">Asterina miniata</name>
    <dbReference type="NCBI Taxonomy" id="46514"/>
    <lineage>
        <taxon>Eukaryota</taxon>
        <taxon>Metazoa</taxon>
        <taxon>Echinodermata</taxon>
        <taxon>Eleutherozoa</taxon>
        <taxon>Asterozoa</taxon>
        <taxon>Asteroidea</taxon>
        <taxon>Valvatacea</taxon>
        <taxon>Valvatida</taxon>
        <taxon>Asterinidae</taxon>
        <taxon>Patiria</taxon>
    </lineage>
</organism>
<dbReference type="EnsemblMetazoa" id="XM_038220067.1">
    <property type="protein sequence ID" value="XP_038075995.1"/>
    <property type="gene ID" value="LOC119743942"/>
</dbReference>
<sequence>MFHQVRVPERDCDALRFLWWQSHDLSKDPTDFQMLVHLFGATSSPSCAGFALRKTADDYGAEFGEAASAVRDNFYVDDLLVSVSCAEAGINLARQLIDLLSKGGFRLRKWISNNREVLSAIPASERAPSVLDLDLGDLPIERTLGIHWNEQSDTFAFKTVLKERPTTRRGILSIVSSLYDPLGFLAPFILPAKILLQDI</sequence>
<dbReference type="InterPro" id="IPR008042">
    <property type="entry name" value="Retrotrans_Pao"/>
</dbReference>
<dbReference type="PANTHER" id="PTHR47331:SF1">
    <property type="entry name" value="GAG-LIKE PROTEIN"/>
    <property type="match status" value="1"/>
</dbReference>
<dbReference type="OMA" id="GHEYPRA"/>
<evidence type="ECO:0008006" key="3">
    <source>
        <dbReference type="Google" id="ProtNLM"/>
    </source>
</evidence>
<dbReference type="OrthoDB" id="10052339at2759"/>